<evidence type="ECO:0000259" key="2">
    <source>
        <dbReference type="Pfam" id="PF22938"/>
    </source>
</evidence>
<dbReference type="STRING" id="10195.A0A3M7PKJ0"/>
<proteinExistence type="predicted"/>
<feature type="compositionally biased region" description="Acidic residues" evidence="1">
    <location>
        <begin position="187"/>
        <end position="196"/>
    </location>
</feature>
<gene>
    <name evidence="3" type="ORF">BpHYR1_003287</name>
</gene>
<dbReference type="Proteomes" id="UP000276133">
    <property type="component" value="Unassembled WGS sequence"/>
</dbReference>
<evidence type="ECO:0000256" key="1">
    <source>
        <dbReference type="SAM" id="MobiDB-lite"/>
    </source>
</evidence>
<protein>
    <submittedName>
        <fullName evidence="3">Gap-Pol poly</fullName>
    </submittedName>
</protein>
<dbReference type="AlphaFoldDB" id="A0A3M7PKJ0"/>
<evidence type="ECO:0000313" key="3">
    <source>
        <dbReference type="EMBL" id="RMZ99655.1"/>
    </source>
</evidence>
<dbReference type="InterPro" id="IPR054465">
    <property type="entry name" value="Integrase_p58-like_C"/>
</dbReference>
<reference evidence="3 4" key="1">
    <citation type="journal article" date="2018" name="Sci. Rep.">
        <title>Genomic signatures of local adaptation to the degree of environmental predictability in rotifers.</title>
        <authorList>
            <person name="Franch-Gras L."/>
            <person name="Hahn C."/>
            <person name="Garcia-Roger E.M."/>
            <person name="Carmona M.J."/>
            <person name="Serra M."/>
            <person name="Gomez A."/>
        </authorList>
    </citation>
    <scope>NUCLEOTIDE SEQUENCE [LARGE SCALE GENOMIC DNA]</scope>
    <source>
        <strain evidence="3">HYR1</strain>
    </source>
</reference>
<dbReference type="Pfam" id="PF22938">
    <property type="entry name" value="Integrase_p58_C"/>
    <property type="match status" value="1"/>
</dbReference>
<feature type="region of interest" description="Disordered" evidence="1">
    <location>
        <begin position="147"/>
        <end position="196"/>
    </location>
</feature>
<accession>A0A3M7PKJ0</accession>
<dbReference type="EMBL" id="REGN01010120">
    <property type="protein sequence ID" value="RMZ99655.1"/>
    <property type="molecule type" value="Genomic_DNA"/>
</dbReference>
<dbReference type="OrthoDB" id="115435at2759"/>
<feature type="domain" description="Integrase p58-like C-terminal" evidence="2">
    <location>
        <begin position="86"/>
        <end position="121"/>
    </location>
</feature>
<organism evidence="3 4">
    <name type="scientific">Brachionus plicatilis</name>
    <name type="common">Marine rotifer</name>
    <name type="synonym">Brachionus muelleri</name>
    <dbReference type="NCBI Taxonomy" id="10195"/>
    <lineage>
        <taxon>Eukaryota</taxon>
        <taxon>Metazoa</taxon>
        <taxon>Spiralia</taxon>
        <taxon>Gnathifera</taxon>
        <taxon>Rotifera</taxon>
        <taxon>Eurotatoria</taxon>
        <taxon>Monogononta</taxon>
        <taxon>Pseudotrocha</taxon>
        <taxon>Ploima</taxon>
        <taxon>Brachionidae</taxon>
        <taxon>Brachionus</taxon>
    </lineage>
</organism>
<sequence>MNQAQDEEGELRAEHGNVHCSLTQYVKELKEHLRAVYKVVETNRDCKIYYDRNIKPMEYQVGELVILNKTSVKTGQSKKLALKWEGPYCILAKIRPVNYKIKKYQQKNSKIKLIHHNRLKKFFSSTSALLNEDEVVEIKAKTSKKNKKLRSSLPVPARGKGRAGATRSERVSNTKTLEVSPTAVLESTDEDEPYKP</sequence>
<comment type="caution">
    <text evidence="3">The sequence shown here is derived from an EMBL/GenBank/DDBJ whole genome shotgun (WGS) entry which is preliminary data.</text>
</comment>
<keyword evidence="4" id="KW-1185">Reference proteome</keyword>
<name>A0A3M7PKJ0_BRAPC</name>
<evidence type="ECO:0000313" key="4">
    <source>
        <dbReference type="Proteomes" id="UP000276133"/>
    </source>
</evidence>